<dbReference type="EC" id="1.21.4.1" evidence="2"/>
<gene>
    <name evidence="2" type="primary">prdB</name>
    <name evidence="2" type="ORF">ROA7745_00109</name>
</gene>
<accession>A0A1X7BL80</accession>
<evidence type="ECO:0000313" key="3">
    <source>
        <dbReference type="Proteomes" id="UP000193224"/>
    </source>
</evidence>
<keyword evidence="1 2" id="KW-0560">Oxidoreductase</keyword>
<reference evidence="2 3" key="1">
    <citation type="submission" date="2017-03" db="EMBL/GenBank/DDBJ databases">
        <authorList>
            <person name="Afonso C.L."/>
            <person name="Miller P.J."/>
            <person name="Scott M.A."/>
            <person name="Spackman E."/>
            <person name="Goraichik I."/>
            <person name="Dimitrov K.M."/>
            <person name="Suarez D.L."/>
            <person name="Swayne D.E."/>
        </authorList>
    </citation>
    <scope>NUCLEOTIDE SEQUENCE [LARGE SCALE GENOMIC DNA]</scope>
    <source>
        <strain evidence="2 3">CECT 7745</strain>
    </source>
</reference>
<dbReference type="EMBL" id="FWXB01000001">
    <property type="protein sequence ID" value="SMC10304.1"/>
    <property type="molecule type" value="Genomic_DNA"/>
</dbReference>
<keyword evidence="3" id="KW-1185">Reference proteome</keyword>
<evidence type="ECO:0000256" key="1">
    <source>
        <dbReference type="ARBA" id="ARBA00023002"/>
    </source>
</evidence>
<dbReference type="GO" id="GO:0050002">
    <property type="term" value="F:D-proline reductase activity"/>
    <property type="evidence" value="ECO:0007669"/>
    <property type="project" value="UniProtKB-EC"/>
</dbReference>
<dbReference type="Pfam" id="PF07355">
    <property type="entry name" value="GRDB"/>
    <property type="match status" value="1"/>
</dbReference>
<name>A0A1X7BL80_9RHOB</name>
<evidence type="ECO:0000313" key="2">
    <source>
        <dbReference type="EMBL" id="SMC10304.1"/>
    </source>
</evidence>
<dbReference type="AlphaFoldDB" id="A0A1X7BL80"/>
<dbReference type="Proteomes" id="UP000193224">
    <property type="component" value="Unassembled WGS sequence"/>
</dbReference>
<proteinExistence type="predicted"/>
<dbReference type="RefSeq" id="WP_176237583.1">
    <property type="nucleotide sequence ID" value="NZ_FWXB01000001.1"/>
</dbReference>
<organism evidence="2 3">
    <name type="scientific">Roseovarius aestuarii</name>
    <dbReference type="NCBI Taxonomy" id="475083"/>
    <lineage>
        <taxon>Bacteria</taxon>
        <taxon>Pseudomonadati</taxon>
        <taxon>Pseudomonadota</taxon>
        <taxon>Alphaproteobacteria</taxon>
        <taxon>Rhodobacterales</taxon>
        <taxon>Roseobacteraceae</taxon>
        <taxon>Roseovarius</taxon>
    </lineage>
</organism>
<sequence length="151" mass="16902">MTKISEMPAVARGFISNLDLPVVDDPSWTQPVPANKRRISIVSTAAVHRRGDKPFSWLAKDFRAFDKTDRDLVMTHVAVEFDRSAWQQDLNTIIPLERLEEMADDGEIGSVAEEHYSFMGAADPVTMEKSARQAAARMKQDGVNTVFLIPI</sequence>
<protein>
    <submittedName>
        <fullName evidence="2">D-proline reductase subunit gamma</fullName>
        <ecNumber evidence="2">1.21.4.1</ecNumber>
    </submittedName>
</protein>
<dbReference type="InterPro" id="IPR010187">
    <property type="entry name" value="Various_sel_PB"/>
</dbReference>